<dbReference type="SUPFAM" id="SSF51445">
    <property type="entry name" value="(Trans)glycosidases"/>
    <property type="match status" value="1"/>
</dbReference>
<feature type="non-terminal residue" evidence="1">
    <location>
        <position position="263"/>
    </location>
</feature>
<sequence length="263" mass="29289">GRSVAEFTSKTFKRADLKDGRVAFTENFKPRKLWDAHTPQNTYHLNLSLLEAGGKVLDVSEPVRFGFREFWIEGRDFFLNGSRIFLSSVPLDNAQVGAAWANYGAARESLERLKSFGINFVYTHNYGCEPGSHLSFAEVLKAADDTGMLVALSQPHFSHYDWEAADADEANGYARHAEFYVRAAGNHPSVVFYSMSHNATGYSEDMNPDMIDGIQNPRDSWALRNSKRASRAAAIVTGLDPGRIVYHHSSGNLGPMHTSNFYA</sequence>
<accession>X0W4G4</accession>
<protein>
    <recommendedName>
        <fullName evidence="2">Glycoside hydrolase family 2 catalytic domain-containing protein</fullName>
    </recommendedName>
</protein>
<evidence type="ECO:0000313" key="1">
    <source>
        <dbReference type="EMBL" id="GAG18212.1"/>
    </source>
</evidence>
<dbReference type="PANTHER" id="PTHR42732">
    <property type="entry name" value="BETA-GALACTOSIDASE"/>
    <property type="match status" value="1"/>
</dbReference>
<proteinExistence type="predicted"/>
<dbReference type="InterPro" id="IPR017853">
    <property type="entry name" value="GH"/>
</dbReference>
<evidence type="ECO:0008006" key="2">
    <source>
        <dbReference type="Google" id="ProtNLM"/>
    </source>
</evidence>
<reference evidence="1" key="1">
    <citation type="journal article" date="2014" name="Front. Microbiol.">
        <title>High frequency of phylogenetically diverse reductive dehalogenase-homologous genes in deep subseafloor sedimentary metagenomes.</title>
        <authorList>
            <person name="Kawai M."/>
            <person name="Futagami T."/>
            <person name="Toyoda A."/>
            <person name="Takaki Y."/>
            <person name="Nishi S."/>
            <person name="Hori S."/>
            <person name="Arai W."/>
            <person name="Tsubouchi T."/>
            <person name="Morono Y."/>
            <person name="Uchiyama I."/>
            <person name="Ito T."/>
            <person name="Fujiyama A."/>
            <person name="Inagaki F."/>
            <person name="Takami H."/>
        </authorList>
    </citation>
    <scope>NUCLEOTIDE SEQUENCE</scope>
    <source>
        <strain evidence="1">Expedition CK06-06</strain>
    </source>
</reference>
<name>X0W4G4_9ZZZZ</name>
<comment type="caution">
    <text evidence="1">The sequence shown here is derived from an EMBL/GenBank/DDBJ whole genome shotgun (WGS) entry which is preliminary data.</text>
</comment>
<feature type="non-terminal residue" evidence="1">
    <location>
        <position position="1"/>
    </location>
</feature>
<gene>
    <name evidence="1" type="ORF">S01H1_47014</name>
</gene>
<dbReference type="AlphaFoldDB" id="X0W4G4"/>
<dbReference type="InterPro" id="IPR051913">
    <property type="entry name" value="GH2_Domain-Containing"/>
</dbReference>
<dbReference type="Gene3D" id="3.20.20.80">
    <property type="entry name" value="Glycosidases"/>
    <property type="match status" value="1"/>
</dbReference>
<organism evidence="1">
    <name type="scientific">marine sediment metagenome</name>
    <dbReference type="NCBI Taxonomy" id="412755"/>
    <lineage>
        <taxon>unclassified sequences</taxon>
        <taxon>metagenomes</taxon>
        <taxon>ecological metagenomes</taxon>
    </lineage>
</organism>
<dbReference type="EMBL" id="BARS01030127">
    <property type="protein sequence ID" value="GAG18212.1"/>
    <property type="molecule type" value="Genomic_DNA"/>
</dbReference>
<dbReference type="PANTHER" id="PTHR42732:SF1">
    <property type="entry name" value="BETA-MANNOSIDASE"/>
    <property type="match status" value="1"/>
</dbReference>